<accession>A0A4R7RNX6</accession>
<dbReference type="PANTHER" id="PTHR43629:SF2">
    <property type="entry name" value="RHODANESE-LIKE_PPIC DOMAIN-CONTAINING PROTEIN 12, CHLOROPLASTIC"/>
    <property type="match status" value="1"/>
</dbReference>
<sequence>MQPAELPLEVSVDDTHYLMDRPGAVKPRLVDCREEDEWQICRIQGAELVPLSQFGELAAQRFSDPAEHIIIYCHHGMRSQRAANWLRQHGFKQAQSMRGGIDVWADLVEPEMARY</sequence>
<comment type="caution">
    <text evidence="2">The sequence shown here is derived from an EMBL/GenBank/DDBJ whole genome shotgun (WGS) entry which is preliminary data.</text>
</comment>
<dbReference type="InterPro" id="IPR052204">
    <property type="entry name" value="PpiC/parvulin_rotamase"/>
</dbReference>
<gene>
    <name evidence="2" type="ORF">EI77_03613</name>
</gene>
<dbReference type="CDD" id="cd00158">
    <property type="entry name" value="RHOD"/>
    <property type="match status" value="1"/>
</dbReference>
<dbReference type="OrthoDB" id="9800872at2"/>
<dbReference type="PROSITE" id="PS50206">
    <property type="entry name" value="RHODANESE_3"/>
    <property type="match status" value="1"/>
</dbReference>
<dbReference type="PANTHER" id="PTHR43629">
    <property type="entry name" value="PEPTIDYL-PROLYL CIS-TRANS ISOMERASE"/>
    <property type="match status" value="1"/>
</dbReference>
<keyword evidence="2" id="KW-0808">Transferase</keyword>
<dbReference type="AlphaFoldDB" id="A0A4R7RNX6"/>
<dbReference type="SUPFAM" id="SSF52821">
    <property type="entry name" value="Rhodanese/Cell cycle control phosphatase"/>
    <property type="match status" value="1"/>
</dbReference>
<organism evidence="2 3">
    <name type="scientific">Prosthecobacter fusiformis</name>
    <dbReference type="NCBI Taxonomy" id="48464"/>
    <lineage>
        <taxon>Bacteria</taxon>
        <taxon>Pseudomonadati</taxon>
        <taxon>Verrucomicrobiota</taxon>
        <taxon>Verrucomicrobiia</taxon>
        <taxon>Verrucomicrobiales</taxon>
        <taxon>Verrucomicrobiaceae</taxon>
        <taxon>Prosthecobacter</taxon>
    </lineage>
</organism>
<dbReference type="Proteomes" id="UP000295662">
    <property type="component" value="Unassembled WGS sequence"/>
</dbReference>
<evidence type="ECO:0000313" key="3">
    <source>
        <dbReference type="Proteomes" id="UP000295662"/>
    </source>
</evidence>
<evidence type="ECO:0000259" key="1">
    <source>
        <dbReference type="PROSITE" id="PS50206"/>
    </source>
</evidence>
<keyword evidence="3" id="KW-1185">Reference proteome</keyword>
<dbReference type="GO" id="GO:0016740">
    <property type="term" value="F:transferase activity"/>
    <property type="evidence" value="ECO:0007669"/>
    <property type="project" value="UniProtKB-KW"/>
</dbReference>
<dbReference type="Gene3D" id="3.40.250.10">
    <property type="entry name" value="Rhodanese-like domain"/>
    <property type="match status" value="1"/>
</dbReference>
<proteinExistence type="predicted"/>
<name>A0A4R7RNX6_9BACT</name>
<protein>
    <submittedName>
        <fullName evidence="2">Rhodanese-related sulfurtransferase</fullName>
    </submittedName>
</protein>
<dbReference type="RefSeq" id="WP_133796624.1">
    <property type="nucleotide sequence ID" value="NZ_SOCA01000008.1"/>
</dbReference>
<dbReference type="EMBL" id="SOCA01000008">
    <property type="protein sequence ID" value="TDU66518.1"/>
    <property type="molecule type" value="Genomic_DNA"/>
</dbReference>
<feature type="domain" description="Rhodanese" evidence="1">
    <location>
        <begin position="23"/>
        <end position="113"/>
    </location>
</feature>
<dbReference type="Pfam" id="PF00581">
    <property type="entry name" value="Rhodanese"/>
    <property type="match status" value="1"/>
</dbReference>
<dbReference type="InterPro" id="IPR036873">
    <property type="entry name" value="Rhodanese-like_dom_sf"/>
</dbReference>
<evidence type="ECO:0000313" key="2">
    <source>
        <dbReference type="EMBL" id="TDU66518.1"/>
    </source>
</evidence>
<reference evidence="2 3" key="1">
    <citation type="submission" date="2019-03" db="EMBL/GenBank/DDBJ databases">
        <title>Genomic Encyclopedia of Archaeal and Bacterial Type Strains, Phase II (KMG-II): from individual species to whole genera.</title>
        <authorList>
            <person name="Goeker M."/>
        </authorList>
    </citation>
    <scope>NUCLEOTIDE SEQUENCE [LARGE SCALE GENOMIC DNA]</scope>
    <source>
        <strain evidence="2 3">ATCC 25309</strain>
    </source>
</reference>
<dbReference type="InterPro" id="IPR001763">
    <property type="entry name" value="Rhodanese-like_dom"/>
</dbReference>
<dbReference type="SMART" id="SM00450">
    <property type="entry name" value="RHOD"/>
    <property type="match status" value="1"/>
</dbReference>